<dbReference type="PANTHER" id="PTHR10989">
    <property type="entry name" value="ANDROGEN-INDUCED PROTEIN 1-RELATED"/>
    <property type="match status" value="1"/>
</dbReference>
<evidence type="ECO:0000256" key="3">
    <source>
        <dbReference type="ARBA" id="ARBA00009300"/>
    </source>
</evidence>
<dbReference type="GO" id="GO:0016020">
    <property type="term" value="C:membrane"/>
    <property type="evidence" value="ECO:0007669"/>
    <property type="project" value="InterPro"/>
</dbReference>
<comment type="subcellular location">
    <subcellularLocation>
        <location evidence="2">Endomembrane system</location>
        <topology evidence="2">Multi-pass membrane protein</topology>
    </subcellularLocation>
</comment>
<comment type="catalytic activity">
    <reaction evidence="15">
        <text>13-(9Z-hexadecenoyloxy)-octadecanoate + H2O = 13-hydroxy-octadecanoate + (9Z)-hexadecenoate + H(+)</text>
        <dbReference type="Rhea" id="RHEA:52076"/>
        <dbReference type="ChEBI" id="CHEBI:15377"/>
        <dbReference type="ChEBI" id="CHEBI:15378"/>
        <dbReference type="ChEBI" id="CHEBI:32372"/>
        <dbReference type="ChEBI" id="CHEBI:136304"/>
        <dbReference type="ChEBI" id="CHEBI:136315"/>
    </reaction>
    <physiologicalReaction direction="left-to-right" evidence="15">
        <dbReference type="Rhea" id="RHEA:52077"/>
    </physiologicalReaction>
</comment>
<evidence type="ECO:0000313" key="19">
    <source>
        <dbReference type="Proteomes" id="UP000735302"/>
    </source>
</evidence>
<dbReference type="Pfam" id="PF04750">
    <property type="entry name" value="Far-17a_AIG1"/>
    <property type="match status" value="1"/>
</dbReference>
<feature type="transmembrane region" description="Helical" evidence="17">
    <location>
        <begin position="149"/>
        <end position="168"/>
    </location>
</feature>
<dbReference type="AlphaFoldDB" id="A0AAV4AD94"/>
<comment type="similarity">
    <text evidence="3">Belongs to the AIG1 family.</text>
</comment>
<gene>
    <name evidence="18" type="ORF">PoB_003087900</name>
</gene>
<comment type="catalytic activity">
    <reaction evidence="16">
        <text>12-(9Z-hexadecenoyloxy)-octadecanoate + H2O = 12-hydroxyoctadecanoate + (9Z)-hexadecenoate + H(+)</text>
        <dbReference type="Rhea" id="RHEA:52072"/>
        <dbReference type="ChEBI" id="CHEBI:15377"/>
        <dbReference type="ChEBI" id="CHEBI:15378"/>
        <dbReference type="ChEBI" id="CHEBI:32372"/>
        <dbReference type="ChEBI" id="CHEBI:84201"/>
        <dbReference type="ChEBI" id="CHEBI:136312"/>
    </reaction>
    <physiologicalReaction direction="left-to-right" evidence="16">
        <dbReference type="Rhea" id="RHEA:52073"/>
    </physiologicalReaction>
</comment>
<reference evidence="18 19" key="1">
    <citation type="journal article" date="2021" name="Elife">
        <title>Chloroplast acquisition without the gene transfer in kleptoplastic sea slugs, Plakobranchus ocellatus.</title>
        <authorList>
            <person name="Maeda T."/>
            <person name="Takahashi S."/>
            <person name="Yoshida T."/>
            <person name="Shimamura S."/>
            <person name="Takaki Y."/>
            <person name="Nagai Y."/>
            <person name="Toyoda A."/>
            <person name="Suzuki Y."/>
            <person name="Arimoto A."/>
            <person name="Ishii H."/>
            <person name="Satoh N."/>
            <person name="Nishiyama T."/>
            <person name="Hasebe M."/>
            <person name="Maruyama T."/>
            <person name="Minagawa J."/>
            <person name="Obokata J."/>
            <person name="Shigenobu S."/>
        </authorList>
    </citation>
    <scope>NUCLEOTIDE SEQUENCE [LARGE SCALE GENOMIC DNA]</scope>
</reference>
<protein>
    <submittedName>
        <fullName evidence="18">Androgen-induced protein 1</fullName>
    </submittedName>
</protein>
<keyword evidence="19" id="KW-1185">Reference proteome</keyword>
<comment type="catalytic activity">
    <reaction evidence="9">
        <text>9-hexadecanoyloxy-octadecanoate + H2O = 9-hydroxy-octadecanoate + hexadecanoate + H(+)</text>
        <dbReference type="Rhea" id="RHEA:52052"/>
        <dbReference type="ChEBI" id="CHEBI:7896"/>
        <dbReference type="ChEBI" id="CHEBI:15377"/>
        <dbReference type="ChEBI" id="CHEBI:15378"/>
        <dbReference type="ChEBI" id="CHEBI:83670"/>
        <dbReference type="ChEBI" id="CHEBI:136286"/>
    </reaction>
    <physiologicalReaction direction="left-to-right" evidence="9">
        <dbReference type="Rhea" id="RHEA:52053"/>
    </physiologicalReaction>
</comment>
<evidence type="ECO:0000256" key="17">
    <source>
        <dbReference type="SAM" id="Phobius"/>
    </source>
</evidence>
<dbReference type="InterPro" id="IPR006838">
    <property type="entry name" value="ADTRP_AIG1"/>
</dbReference>
<evidence type="ECO:0000256" key="4">
    <source>
        <dbReference type="ARBA" id="ARBA00022692"/>
    </source>
</evidence>
<evidence type="ECO:0000256" key="5">
    <source>
        <dbReference type="ARBA" id="ARBA00022989"/>
    </source>
</evidence>
<feature type="transmembrane region" description="Helical" evidence="17">
    <location>
        <begin position="257"/>
        <end position="276"/>
    </location>
</feature>
<accession>A0AAV4AD94</accession>
<name>A0AAV4AD94_9GAST</name>
<proteinExistence type="inferred from homology"/>
<evidence type="ECO:0000256" key="13">
    <source>
        <dbReference type="ARBA" id="ARBA00049221"/>
    </source>
</evidence>
<sequence>MERRKGGVGETSWEKKVGDWREKEGTRDKVGEFKEKWHVCENEAIRYCLQTLYYGLCFLKDVTTDRQRSAQLQRWRDYMHASTAFPVGMFVVFTFWALYALDRELVYPEVLDELIPSWLNHSLHTAVFPFLIIDKILIHHKYPSRLSGCVMTCSLALTYIFWTLFIAYYEGLWIYPVLEVLRSHERAIFLSVCCLFFIFFYIIGEAITNFVWRQPSHHYWISLVITIESVWSSLLVSLIISIGPASSSLLGQPGHHYWASLVITTGPAWSSVLGQLGHYH</sequence>
<organism evidence="18 19">
    <name type="scientific">Plakobranchus ocellatus</name>
    <dbReference type="NCBI Taxonomy" id="259542"/>
    <lineage>
        <taxon>Eukaryota</taxon>
        <taxon>Metazoa</taxon>
        <taxon>Spiralia</taxon>
        <taxon>Lophotrochozoa</taxon>
        <taxon>Mollusca</taxon>
        <taxon>Gastropoda</taxon>
        <taxon>Heterobranchia</taxon>
        <taxon>Euthyneura</taxon>
        <taxon>Panpulmonata</taxon>
        <taxon>Sacoglossa</taxon>
        <taxon>Placobranchoidea</taxon>
        <taxon>Plakobranchidae</taxon>
        <taxon>Plakobranchus</taxon>
    </lineage>
</organism>
<evidence type="ECO:0000256" key="6">
    <source>
        <dbReference type="ARBA" id="ARBA00023136"/>
    </source>
</evidence>
<keyword evidence="5 17" id="KW-1133">Transmembrane helix</keyword>
<feature type="transmembrane region" description="Helical" evidence="17">
    <location>
        <begin position="78"/>
        <end position="98"/>
    </location>
</feature>
<keyword evidence="6 17" id="KW-0472">Membrane</keyword>
<evidence type="ECO:0000256" key="14">
    <source>
        <dbReference type="ARBA" id="ARBA00049296"/>
    </source>
</evidence>
<feature type="transmembrane region" description="Helical" evidence="17">
    <location>
        <begin position="188"/>
        <end position="212"/>
    </location>
</feature>
<dbReference type="EMBL" id="BLXT01003739">
    <property type="protein sequence ID" value="GFO04374.1"/>
    <property type="molecule type" value="Genomic_DNA"/>
</dbReference>
<evidence type="ECO:0000256" key="1">
    <source>
        <dbReference type="ARBA" id="ARBA00000923"/>
    </source>
</evidence>
<evidence type="ECO:0000256" key="2">
    <source>
        <dbReference type="ARBA" id="ARBA00004127"/>
    </source>
</evidence>
<evidence type="ECO:0000256" key="11">
    <source>
        <dbReference type="ARBA" id="ARBA00048701"/>
    </source>
</evidence>
<comment type="catalytic activity">
    <reaction evidence="10">
        <text>12-octadecanoyloxy-octadecanoate + H2O = 12-hydroxyoctadecanoate + octadecanoate + H(+)</text>
        <dbReference type="Rhea" id="RHEA:52080"/>
        <dbReference type="ChEBI" id="CHEBI:15377"/>
        <dbReference type="ChEBI" id="CHEBI:15378"/>
        <dbReference type="ChEBI" id="CHEBI:25629"/>
        <dbReference type="ChEBI" id="CHEBI:84201"/>
        <dbReference type="ChEBI" id="CHEBI:136330"/>
    </reaction>
    <physiologicalReaction direction="left-to-right" evidence="10">
        <dbReference type="Rhea" id="RHEA:52081"/>
    </physiologicalReaction>
</comment>
<dbReference type="Proteomes" id="UP000735302">
    <property type="component" value="Unassembled WGS sequence"/>
</dbReference>
<comment type="catalytic activity">
    <reaction evidence="14">
        <text>13-(9Z-octadecenoyloxy)-octadecanoate + H2O = 13-hydroxy-octadecanoate + (9Z)-octadecenoate + H(+)</text>
        <dbReference type="Rhea" id="RHEA:52064"/>
        <dbReference type="ChEBI" id="CHEBI:15377"/>
        <dbReference type="ChEBI" id="CHEBI:15378"/>
        <dbReference type="ChEBI" id="CHEBI:30823"/>
        <dbReference type="ChEBI" id="CHEBI:136303"/>
        <dbReference type="ChEBI" id="CHEBI:136304"/>
    </reaction>
    <physiologicalReaction direction="left-to-right" evidence="14">
        <dbReference type="Rhea" id="RHEA:52065"/>
    </physiologicalReaction>
</comment>
<comment type="catalytic activity">
    <reaction evidence="11">
        <text>12-(9Z-octadecenoyloxy)-octadecanoate + H2O = 12-hydroxyoctadecanoate + (9Z)-octadecenoate + H(+)</text>
        <dbReference type="Rhea" id="RHEA:52060"/>
        <dbReference type="ChEBI" id="CHEBI:15377"/>
        <dbReference type="ChEBI" id="CHEBI:15378"/>
        <dbReference type="ChEBI" id="CHEBI:30823"/>
        <dbReference type="ChEBI" id="CHEBI:84201"/>
        <dbReference type="ChEBI" id="CHEBI:136302"/>
    </reaction>
    <physiologicalReaction direction="left-to-right" evidence="11">
        <dbReference type="Rhea" id="RHEA:52061"/>
    </physiologicalReaction>
</comment>
<comment type="catalytic activity">
    <reaction evidence="7">
        <text>12-hexadecanoyloxy-octadecanoate + H2O = 12-hydroxyoctadecanoate + hexadecanoate + H(+)</text>
        <dbReference type="Rhea" id="RHEA:52056"/>
        <dbReference type="ChEBI" id="CHEBI:7896"/>
        <dbReference type="ChEBI" id="CHEBI:15377"/>
        <dbReference type="ChEBI" id="CHEBI:15378"/>
        <dbReference type="ChEBI" id="CHEBI:83677"/>
        <dbReference type="ChEBI" id="CHEBI:84201"/>
    </reaction>
    <physiologicalReaction direction="left-to-right" evidence="7">
        <dbReference type="Rhea" id="RHEA:52057"/>
    </physiologicalReaction>
</comment>
<evidence type="ECO:0000256" key="8">
    <source>
        <dbReference type="ARBA" id="ARBA00047427"/>
    </source>
</evidence>
<comment type="catalytic activity">
    <reaction evidence="13">
        <text>9-octadecanoyloxy-octadecanoate + H2O = 9-hydroxy-octadecanoate + octadecanoate + H(+)</text>
        <dbReference type="Rhea" id="RHEA:52096"/>
        <dbReference type="ChEBI" id="CHEBI:15377"/>
        <dbReference type="ChEBI" id="CHEBI:15378"/>
        <dbReference type="ChEBI" id="CHEBI:25629"/>
        <dbReference type="ChEBI" id="CHEBI:136286"/>
        <dbReference type="ChEBI" id="CHEBI:136373"/>
    </reaction>
    <physiologicalReaction direction="left-to-right" evidence="13">
        <dbReference type="Rhea" id="RHEA:52097"/>
    </physiologicalReaction>
</comment>
<keyword evidence="4 17" id="KW-0812">Transmembrane</keyword>
<evidence type="ECO:0000256" key="7">
    <source>
        <dbReference type="ARBA" id="ARBA00047368"/>
    </source>
</evidence>
<comment type="catalytic activity">
    <reaction evidence="8">
        <text>13-octadecanoyloxy-octadecanoate + H2O = 13-hydroxy-octadecanoate + octadecanoate + H(+)</text>
        <dbReference type="Rhea" id="RHEA:52084"/>
        <dbReference type="ChEBI" id="CHEBI:15377"/>
        <dbReference type="ChEBI" id="CHEBI:15378"/>
        <dbReference type="ChEBI" id="CHEBI:25629"/>
        <dbReference type="ChEBI" id="CHEBI:136304"/>
        <dbReference type="ChEBI" id="CHEBI:136335"/>
    </reaction>
    <physiologicalReaction direction="left-to-right" evidence="8">
        <dbReference type="Rhea" id="RHEA:52085"/>
    </physiologicalReaction>
</comment>
<evidence type="ECO:0000256" key="15">
    <source>
        <dbReference type="ARBA" id="ARBA00049322"/>
    </source>
</evidence>
<evidence type="ECO:0000256" key="12">
    <source>
        <dbReference type="ARBA" id="ARBA00048800"/>
    </source>
</evidence>
<evidence type="ECO:0000313" key="18">
    <source>
        <dbReference type="EMBL" id="GFO04374.1"/>
    </source>
</evidence>
<evidence type="ECO:0000256" key="16">
    <source>
        <dbReference type="ARBA" id="ARBA00049428"/>
    </source>
</evidence>
<comment type="catalytic activity">
    <reaction evidence="1">
        <text>9-(9Z-hexadecenoyloxy)-octadecanoate + H2O = (9Z)-hexadecenoate + 9-hydroxy-octadecanoate + H(+)</text>
        <dbReference type="Rhea" id="RHEA:52068"/>
        <dbReference type="ChEBI" id="CHEBI:15377"/>
        <dbReference type="ChEBI" id="CHEBI:15378"/>
        <dbReference type="ChEBI" id="CHEBI:32372"/>
        <dbReference type="ChEBI" id="CHEBI:136286"/>
        <dbReference type="ChEBI" id="CHEBI:136309"/>
    </reaction>
    <physiologicalReaction direction="left-to-right" evidence="1">
        <dbReference type="Rhea" id="RHEA:52069"/>
    </physiologicalReaction>
</comment>
<comment type="caution">
    <text evidence="18">The sequence shown here is derived from an EMBL/GenBank/DDBJ whole genome shotgun (WGS) entry which is preliminary data.</text>
</comment>
<evidence type="ECO:0000256" key="9">
    <source>
        <dbReference type="ARBA" id="ARBA00047863"/>
    </source>
</evidence>
<comment type="catalytic activity">
    <reaction evidence="12">
        <text>9-(9Z-octadecenoyloxy)-octadecanoate + H2O = 9-hydroxy-octadecanoate + (9Z)-octadecenoate + H(+)</text>
        <dbReference type="Rhea" id="RHEA:52048"/>
        <dbReference type="ChEBI" id="CHEBI:15377"/>
        <dbReference type="ChEBI" id="CHEBI:15378"/>
        <dbReference type="ChEBI" id="CHEBI:30823"/>
        <dbReference type="ChEBI" id="CHEBI:136282"/>
        <dbReference type="ChEBI" id="CHEBI:136286"/>
    </reaction>
    <physiologicalReaction direction="left-to-right" evidence="12">
        <dbReference type="Rhea" id="RHEA:52049"/>
    </physiologicalReaction>
</comment>
<evidence type="ECO:0000256" key="10">
    <source>
        <dbReference type="ARBA" id="ARBA00048680"/>
    </source>
</evidence>
<feature type="transmembrane region" description="Helical" evidence="17">
    <location>
        <begin position="118"/>
        <end position="137"/>
    </location>
</feature>
<dbReference type="GO" id="GO:0012505">
    <property type="term" value="C:endomembrane system"/>
    <property type="evidence" value="ECO:0007669"/>
    <property type="project" value="UniProtKB-SubCell"/>
</dbReference>
<dbReference type="PANTHER" id="PTHR10989:SF16">
    <property type="entry name" value="AT02829P-RELATED"/>
    <property type="match status" value="1"/>
</dbReference>
<feature type="transmembrane region" description="Helical" evidence="17">
    <location>
        <begin position="219"/>
        <end position="245"/>
    </location>
</feature>